<keyword evidence="1" id="KW-0472">Membrane</keyword>
<reference evidence="2 3" key="1">
    <citation type="journal article" date="2019" name="Int. J. Syst. Evol. Microbiol.">
        <title>The Global Catalogue of Microorganisms (GCM) 10K type strain sequencing project: providing services to taxonomists for standard genome sequencing and annotation.</title>
        <authorList>
            <consortium name="The Broad Institute Genomics Platform"/>
            <consortium name="The Broad Institute Genome Sequencing Center for Infectious Disease"/>
            <person name="Wu L."/>
            <person name="Ma J."/>
        </authorList>
    </citation>
    <scope>NUCLEOTIDE SEQUENCE [LARGE SCALE GENOMIC DNA]</scope>
    <source>
        <strain evidence="2 3">JCM 13002</strain>
    </source>
</reference>
<keyword evidence="1" id="KW-1133">Transmembrane helix</keyword>
<feature type="transmembrane region" description="Helical" evidence="1">
    <location>
        <begin position="250"/>
        <end position="272"/>
    </location>
</feature>
<evidence type="ECO:0000256" key="1">
    <source>
        <dbReference type="SAM" id="Phobius"/>
    </source>
</evidence>
<keyword evidence="1" id="KW-0812">Transmembrane</keyword>
<sequence length="464" mass="46048">MTQLMGRPILGLPDDLGSRSPFADLLVGARTALLALSVIAVPVLGLWVLTPYGDVTARGALRLACALWLLGHGAPLTRGPGGAPFTLTPLLLTAVSTGLLRRAGARAGARAPHGTGAWRAALPLGIGYLAVAALAVAECSGSEAVLAADPVTDLPVVAAVTAAGLAWGVLAGHGHPQPGLPAFLPAVLTDRLRSWAAAGWAPPRDATAALRRTAGSWLLGLLAAGGLLLTTAVALGTAGSTAAGLADGPAGVLGLLLACTLLLPNAVLWAAAYALGPGFAVGTGTTVSPVATHLGAVPEFPLFALLPTDGPGAAGQAVLAVMPLLAGVVPALLLGRAAAGRGTTRPWHPAGTALVAFAAVLTVSAAAAVAAWSAGGALGAGRMAALGPVPWQAALTAAGWSAAVVPPGALLARWLLTRTADRALPPTPAMARLTAWSTAARCPRLRRTLHDAVTRLATLHLDDT</sequence>
<feature type="transmembrane region" description="Helical" evidence="1">
    <location>
        <begin position="279"/>
        <end position="297"/>
    </location>
</feature>
<name>A0ABN1TFE6_9ACTN</name>
<dbReference type="EMBL" id="BAAALD010000017">
    <property type="protein sequence ID" value="GAA1080438.1"/>
    <property type="molecule type" value="Genomic_DNA"/>
</dbReference>
<proteinExistence type="predicted"/>
<feature type="transmembrane region" description="Helical" evidence="1">
    <location>
        <begin position="217"/>
        <end position="238"/>
    </location>
</feature>
<feature type="transmembrane region" description="Helical" evidence="1">
    <location>
        <begin position="25"/>
        <end position="48"/>
    </location>
</feature>
<keyword evidence="3" id="KW-1185">Reference proteome</keyword>
<evidence type="ECO:0000313" key="2">
    <source>
        <dbReference type="EMBL" id="GAA1080438.1"/>
    </source>
</evidence>
<organism evidence="2 3">
    <name type="scientific">Kitasatospora arboriphila</name>
    <dbReference type="NCBI Taxonomy" id="258052"/>
    <lineage>
        <taxon>Bacteria</taxon>
        <taxon>Bacillati</taxon>
        <taxon>Actinomycetota</taxon>
        <taxon>Actinomycetes</taxon>
        <taxon>Kitasatosporales</taxon>
        <taxon>Streptomycetaceae</taxon>
        <taxon>Kitasatospora</taxon>
    </lineage>
</organism>
<dbReference type="RefSeq" id="WP_344623511.1">
    <property type="nucleotide sequence ID" value="NZ_BAAALD010000017.1"/>
</dbReference>
<dbReference type="Proteomes" id="UP001499987">
    <property type="component" value="Unassembled WGS sequence"/>
</dbReference>
<comment type="caution">
    <text evidence="2">The sequence shown here is derived from an EMBL/GenBank/DDBJ whole genome shotgun (WGS) entry which is preliminary data.</text>
</comment>
<feature type="transmembrane region" description="Helical" evidence="1">
    <location>
        <begin position="351"/>
        <end position="373"/>
    </location>
</feature>
<feature type="transmembrane region" description="Helical" evidence="1">
    <location>
        <begin position="317"/>
        <end position="339"/>
    </location>
</feature>
<gene>
    <name evidence="2" type="ORF">GCM10009663_23800</name>
</gene>
<accession>A0ABN1TFE6</accession>
<evidence type="ECO:0000313" key="3">
    <source>
        <dbReference type="Proteomes" id="UP001499987"/>
    </source>
</evidence>
<protein>
    <submittedName>
        <fullName evidence="2">DUF6350 family protein</fullName>
    </submittedName>
</protein>
<feature type="transmembrane region" description="Helical" evidence="1">
    <location>
        <begin position="393"/>
        <end position="416"/>
    </location>
</feature>
<dbReference type="Pfam" id="PF19877">
    <property type="entry name" value="DUF6350"/>
    <property type="match status" value="1"/>
</dbReference>
<dbReference type="InterPro" id="IPR045931">
    <property type="entry name" value="DUF6350"/>
</dbReference>